<comment type="caution">
    <text evidence="7">The sequence shown here is derived from an EMBL/GenBank/DDBJ whole genome shotgun (WGS) entry which is preliminary data.</text>
</comment>
<organism evidence="7 8">
    <name type="scientific">Natronospira proteinivora</name>
    <dbReference type="NCBI Taxonomy" id="1807133"/>
    <lineage>
        <taxon>Bacteria</taxon>
        <taxon>Pseudomonadati</taxon>
        <taxon>Pseudomonadota</taxon>
        <taxon>Gammaproteobacteria</taxon>
        <taxon>Natronospirales</taxon>
        <taxon>Natronospiraceae</taxon>
        <taxon>Natronospira</taxon>
    </lineage>
</organism>
<dbReference type="EMBL" id="JALJYF010000002">
    <property type="protein sequence ID" value="MCP1727947.1"/>
    <property type="molecule type" value="Genomic_DNA"/>
</dbReference>
<keyword evidence="4 6" id="KW-1133">Transmembrane helix</keyword>
<sequence>MTQQRRWQFKPPVWACLLTLLTVLLFSALSFWQVNRAEEKREILAYFQDEHPAREVVALEDLEGLPPYADVRLRGHFLSDRQFLLENMLREGQPGFHVWTPFKLQDDDAIVIVDRGWIVEQDAPPSAPGEEARTVEGQLNSLPEPGFRLSAPIPSGDWPRRIYFPTRADLEEQLDTVVFDGRLMMSPEESPGYRRDFEPINMPPERHLAYAFQWGALALAVFIVFLVVNLKRVRRP</sequence>
<dbReference type="InterPro" id="IPR045214">
    <property type="entry name" value="Surf1/Surf4"/>
</dbReference>
<protein>
    <recommendedName>
        <fullName evidence="6">SURF1-like protein</fullName>
    </recommendedName>
</protein>
<evidence type="ECO:0000256" key="1">
    <source>
        <dbReference type="ARBA" id="ARBA00004370"/>
    </source>
</evidence>
<dbReference type="Proteomes" id="UP001523550">
    <property type="component" value="Unassembled WGS sequence"/>
</dbReference>
<proteinExistence type="inferred from homology"/>
<dbReference type="Pfam" id="PF02104">
    <property type="entry name" value="SURF1"/>
    <property type="match status" value="1"/>
</dbReference>
<dbReference type="InterPro" id="IPR002994">
    <property type="entry name" value="Surf1/Shy1"/>
</dbReference>
<dbReference type="PANTHER" id="PTHR23427:SF2">
    <property type="entry name" value="SURFEIT LOCUS PROTEIN 1"/>
    <property type="match status" value="1"/>
</dbReference>
<feature type="transmembrane region" description="Helical" evidence="6">
    <location>
        <begin position="208"/>
        <end position="230"/>
    </location>
</feature>
<keyword evidence="5 6" id="KW-0472">Membrane</keyword>
<dbReference type="PROSITE" id="PS50895">
    <property type="entry name" value="SURF1"/>
    <property type="match status" value="1"/>
</dbReference>
<comment type="caution">
    <text evidence="6">Lacks conserved residue(s) required for the propagation of feature annotation.</text>
</comment>
<comment type="similarity">
    <text evidence="2 6">Belongs to the SURF1 family.</text>
</comment>
<evidence type="ECO:0000256" key="3">
    <source>
        <dbReference type="ARBA" id="ARBA00022692"/>
    </source>
</evidence>
<keyword evidence="3 6" id="KW-0812">Transmembrane</keyword>
<dbReference type="CDD" id="cd06662">
    <property type="entry name" value="SURF1"/>
    <property type="match status" value="1"/>
</dbReference>
<evidence type="ECO:0000256" key="5">
    <source>
        <dbReference type="ARBA" id="ARBA00023136"/>
    </source>
</evidence>
<name>A0ABT1GA68_9GAMM</name>
<reference evidence="7 8" key="1">
    <citation type="submission" date="2022-03" db="EMBL/GenBank/DDBJ databases">
        <title>Genomic Encyclopedia of Type Strains, Phase III (KMG-III): the genomes of soil and plant-associated and newly described type strains.</title>
        <authorList>
            <person name="Whitman W."/>
        </authorList>
    </citation>
    <scope>NUCLEOTIDE SEQUENCE [LARGE SCALE GENOMIC DNA]</scope>
    <source>
        <strain evidence="7 8">BSker1</strain>
    </source>
</reference>
<keyword evidence="6" id="KW-1003">Cell membrane</keyword>
<evidence type="ECO:0000256" key="6">
    <source>
        <dbReference type="RuleBase" id="RU363076"/>
    </source>
</evidence>
<evidence type="ECO:0000256" key="2">
    <source>
        <dbReference type="ARBA" id="ARBA00007165"/>
    </source>
</evidence>
<gene>
    <name evidence="7" type="ORF">J2T60_001947</name>
</gene>
<accession>A0ABT1GA68</accession>
<keyword evidence="8" id="KW-1185">Reference proteome</keyword>
<evidence type="ECO:0000313" key="7">
    <source>
        <dbReference type="EMBL" id="MCP1727947.1"/>
    </source>
</evidence>
<dbReference type="PANTHER" id="PTHR23427">
    <property type="entry name" value="SURFEIT LOCUS PROTEIN"/>
    <property type="match status" value="1"/>
</dbReference>
<dbReference type="RefSeq" id="WP_253449072.1">
    <property type="nucleotide sequence ID" value="NZ_JALJYF010000002.1"/>
</dbReference>
<evidence type="ECO:0000313" key="8">
    <source>
        <dbReference type="Proteomes" id="UP001523550"/>
    </source>
</evidence>
<comment type="subcellular location">
    <subcellularLocation>
        <location evidence="6">Cell membrane</location>
        <topology evidence="6">Multi-pass membrane protein</topology>
    </subcellularLocation>
    <subcellularLocation>
        <location evidence="1">Membrane</location>
    </subcellularLocation>
</comment>
<evidence type="ECO:0000256" key="4">
    <source>
        <dbReference type="ARBA" id="ARBA00022989"/>
    </source>
</evidence>